<protein>
    <recommendedName>
        <fullName evidence="3">Ig-like domain-containing protein</fullName>
    </recommendedName>
</protein>
<feature type="transmembrane region" description="Helical" evidence="1">
    <location>
        <begin position="201"/>
        <end position="224"/>
    </location>
</feature>
<dbReference type="Pfam" id="PF07686">
    <property type="entry name" value="V-set"/>
    <property type="match status" value="1"/>
</dbReference>
<organism evidence="4 5">
    <name type="scientific">Umbra pygmaea</name>
    <name type="common">Eastern mudminnow</name>
    <dbReference type="NCBI Taxonomy" id="75934"/>
    <lineage>
        <taxon>Eukaryota</taxon>
        <taxon>Metazoa</taxon>
        <taxon>Chordata</taxon>
        <taxon>Craniata</taxon>
        <taxon>Vertebrata</taxon>
        <taxon>Euteleostomi</taxon>
        <taxon>Actinopterygii</taxon>
        <taxon>Neopterygii</taxon>
        <taxon>Teleostei</taxon>
        <taxon>Protacanthopterygii</taxon>
        <taxon>Esociformes</taxon>
        <taxon>Umbridae</taxon>
        <taxon>Umbra</taxon>
    </lineage>
</organism>
<comment type="caution">
    <text evidence="4">The sequence shown here is derived from an EMBL/GenBank/DDBJ whole genome shotgun (WGS) entry which is preliminary data.</text>
</comment>
<feature type="domain" description="Ig-like" evidence="3">
    <location>
        <begin position="2"/>
        <end position="116"/>
    </location>
</feature>
<dbReference type="AlphaFoldDB" id="A0ABD0VY36"/>
<evidence type="ECO:0000256" key="1">
    <source>
        <dbReference type="SAM" id="Phobius"/>
    </source>
</evidence>
<dbReference type="Proteomes" id="UP001557470">
    <property type="component" value="Unassembled WGS sequence"/>
</dbReference>
<evidence type="ECO:0000259" key="3">
    <source>
        <dbReference type="PROSITE" id="PS50835"/>
    </source>
</evidence>
<dbReference type="PROSITE" id="PS50835">
    <property type="entry name" value="IG_LIKE"/>
    <property type="match status" value="1"/>
</dbReference>
<keyword evidence="2" id="KW-0732">Signal</keyword>
<keyword evidence="1" id="KW-0812">Transmembrane</keyword>
<keyword evidence="1" id="KW-1133">Transmembrane helix</keyword>
<dbReference type="InterPro" id="IPR007110">
    <property type="entry name" value="Ig-like_dom"/>
</dbReference>
<dbReference type="SUPFAM" id="SSF48726">
    <property type="entry name" value="Immunoglobulin"/>
    <property type="match status" value="1"/>
</dbReference>
<keyword evidence="5" id="KW-1185">Reference proteome</keyword>
<evidence type="ECO:0000313" key="5">
    <source>
        <dbReference type="Proteomes" id="UP001557470"/>
    </source>
</evidence>
<dbReference type="CDD" id="cd00099">
    <property type="entry name" value="IgV"/>
    <property type="match status" value="1"/>
</dbReference>
<evidence type="ECO:0000313" key="4">
    <source>
        <dbReference type="EMBL" id="KAL0962266.1"/>
    </source>
</evidence>
<proteinExistence type="predicted"/>
<gene>
    <name evidence="4" type="ORF">UPYG_G00337850</name>
</gene>
<feature type="chain" id="PRO_5044763858" description="Ig-like domain-containing protein" evidence="2">
    <location>
        <begin position="21"/>
        <end position="285"/>
    </location>
</feature>
<dbReference type="EMBL" id="JAGEUA010000011">
    <property type="protein sequence ID" value="KAL0962266.1"/>
    <property type="molecule type" value="Genomic_DNA"/>
</dbReference>
<evidence type="ECO:0000256" key="2">
    <source>
        <dbReference type="SAM" id="SignalP"/>
    </source>
</evidence>
<dbReference type="SMART" id="SM00409">
    <property type="entry name" value="IG"/>
    <property type="match status" value="1"/>
</dbReference>
<accession>A0ABD0VY36</accession>
<dbReference type="InterPro" id="IPR003599">
    <property type="entry name" value="Ig_sub"/>
</dbReference>
<dbReference type="Gene3D" id="2.60.40.10">
    <property type="entry name" value="Immunoglobulins"/>
    <property type="match status" value="1"/>
</dbReference>
<name>A0ABD0VY36_UMBPY</name>
<reference evidence="4 5" key="1">
    <citation type="submission" date="2024-06" db="EMBL/GenBank/DDBJ databases">
        <authorList>
            <person name="Pan Q."/>
            <person name="Wen M."/>
            <person name="Jouanno E."/>
            <person name="Zahm M."/>
            <person name="Klopp C."/>
            <person name="Cabau C."/>
            <person name="Louis A."/>
            <person name="Berthelot C."/>
            <person name="Parey E."/>
            <person name="Roest Crollius H."/>
            <person name="Montfort J."/>
            <person name="Robinson-Rechavi M."/>
            <person name="Bouchez O."/>
            <person name="Lampietro C."/>
            <person name="Lopez Roques C."/>
            <person name="Donnadieu C."/>
            <person name="Postlethwait J."/>
            <person name="Bobe J."/>
            <person name="Verreycken H."/>
            <person name="Guiguen Y."/>
        </authorList>
    </citation>
    <scope>NUCLEOTIDE SEQUENCE [LARGE SCALE GENOMIC DNA]</scope>
    <source>
        <strain evidence="4">Up_M1</strain>
        <tissue evidence="4">Testis</tissue>
    </source>
</reference>
<feature type="signal peptide" evidence="2">
    <location>
        <begin position="1"/>
        <end position="20"/>
    </location>
</feature>
<sequence>MPNNLLLLLCWSHVLKVTLTSIITQKPEVVMMKTGGTVTLECNLNEPNTYCHYVTWMKIDHRADKIMESKDVRGYSKSEKVTKDKVLVCAVKINNATMRDSGTYYCSLVQHNMVYTGNGSRVIIVTDIPGQAYGTDPLTIKILSSDSDGLSCPSPVFGVRSGPISEEWDRGAECTCVVEFEGHNFTKTMQRRNDFNSICTVLLYGVTSGAVLIILVAVTIVLCLHRGHPVVTDSDVRKNITLTENRRHQSGRYEEAQNPDRLSFSEVQYTTLDHISFVRSTNTDV</sequence>
<dbReference type="InterPro" id="IPR013106">
    <property type="entry name" value="Ig_V-set"/>
</dbReference>
<keyword evidence="1" id="KW-0472">Membrane</keyword>
<dbReference type="InterPro" id="IPR013783">
    <property type="entry name" value="Ig-like_fold"/>
</dbReference>
<dbReference type="InterPro" id="IPR036179">
    <property type="entry name" value="Ig-like_dom_sf"/>
</dbReference>